<sequence>MHCRSKLESLYPPQAVEDNIVHLERQKELGNDTAQREKQKNSFNWQQGCEIADNWSLEHFASTTRAVDKAAPDGEIAVVREVMGCIAHHKLESPYEPNDLEDYIKQQEKQKADRNNAARKEKQKTGRKKKKTPEASPTTSSTANSTNILSPLQLLESFNQN</sequence>
<keyword evidence="1" id="KW-0217">Developmental protein</keyword>
<feature type="compositionally biased region" description="Basic and acidic residues" evidence="2">
    <location>
        <begin position="102"/>
        <end position="124"/>
    </location>
</feature>
<protein>
    <recommendedName>
        <fullName evidence="1">FRIGIDA-like protein</fullName>
    </recommendedName>
</protein>
<proteinExistence type="inferred from homology"/>
<gene>
    <name evidence="3" type="ORF">V6N11_017327</name>
</gene>
<dbReference type="Pfam" id="PF07899">
    <property type="entry name" value="Frigida"/>
    <property type="match status" value="1"/>
</dbReference>
<dbReference type="Proteomes" id="UP001396334">
    <property type="component" value="Unassembled WGS sequence"/>
</dbReference>
<keyword evidence="1" id="KW-0221">Differentiation</keyword>
<evidence type="ECO:0000256" key="1">
    <source>
        <dbReference type="RuleBase" id="RU364012"/>
    </source>
</evidence>
<accession>A0ABR2TXS0</accession>
<evidence type="ECO:0000313" key="3">
    <source>
        <dbReference type="EMBL" id="KAK9042250.1"/>
    </source>
</evidence>
<reference evidence="3 4" key="1">
    <citation type="journal article" date="2024" name="G3 (Bethesda)">
        <title>Genome assembly of Hibiscus sabdariffa L. provides insights into metabolisms of medicinal natural products.</title>
        <authorList>
            <person name="Kim T."/>
        </authorList>
    </citation>
    <scope>NUCLEOTIDE SEQUENCE [LARGE SCALE GENOMIC DNA]</scope>
    <source>
        <strain evidence="3">TK-2024</strain>
        <tissue evidence="3">Old leaves</tissue>
    </source>
</reference>
<name>A0ABR2TXS0_9ROSI</name>
<comment type="caution">
    <text evidence="3">The sequence shown here is derived from an EMBL/GenBank/DDBJ whole genome shotgun (WGS) entry which is preliminary data.</text>
</comment>
<keyword evidence="4" id="KW-1185">Reference proteome</keyword>
<comment type="similarity">
    <text evidence="1">Belongs to the Frigida family.</text>
</comment>
<dbReference type="InterPro" id="IPR012474">
    <property type="entry name" value="Frigida"/>
</dbReference>
<keyword evidence="1" id="KW-0287">Flowering</keyword>
<evidence type="ECO:0000313" key="4">
    <source>
        <dbReference type="Proteomes" id="UP001396334"/>
    </source>
</evidence>
<feature type="compositionally biased region" description="Low complexity" evidence="2">
    <location>
        <begin position="134"/>
        <end position="147"/>
    </location>
</feature>
<feature type="region of interest" description="Disordered" evidence="2">
    <location>
        <begin position="96"/>
        <end position="161"/>
    </location>
</feature>
<evidence type="ECO:0000256" key="2">
    <source>
        <dbReference type="SAM" id="MobiDB-lite"/>
    </source>
</evidence>
<organism evidence="3 4">
    <name type="scientific">Hibiscus sabdariffa</name>
    <name type="common">roselle</name>
    <dbReference type="NCBI Taxonomy" id="183260"/>
    <lineage>
        <taxon>Eukaryota</taxon>
        <taxon>Viridiplantae</taxon>
        <taxon>Streptophyta</taxon>
        <taxon>Embryophyta</taxon>
        <taxon>Tracheophyta</taxon>
        <taxon>Spermatophyta</taxon>
        <taxon>Magnoliopsida</taxon>
        <taxon>eudicotyledons</taxon>
        <taxon>Gunneridae</taxon>
        <taxon>Pentapetalae</taxon>
        <taxon>rosids</taxon>
        <taxon>malvids</taxon>
        <taxon>Malvales</taxon>
        <taxon>Malvaceae</taxon>
        <taxon>Malvoideae</taxon>
        <taxon>Hibiscus</taxon>
    </lineage>
</organism>
<dbReference type="EMBL" id="JBBPBN010000004">
    <property type="protein sequence ID" value="KAK9042250.1"/>
    <property type="molecule type" value="Genomic_DNA"/>
</dbReference>